<dbReference type="OrthoDB" id="9812611at2"/>
<dbReference type="HOGENOM" id="CLU_046670_2_0_9"/>
<dbReference type="RefSeq" id="WP_002828476.1">
    <property type="nucleotide sequence ID" value="NZ_GG697130.1"/>
</dbReference>
<dbReference type="InterPro" id="IPR014054">
    <property type="entry name" value="Phage_regulatory_Rha"/>
</dbReference>
<proteinExistence type="predicted"/>
<keyword evidence="1" id="KW-0175">Coiled coil</keyword>
<sequence>MTQTEQLVEPQNGVATTTSLQVANSFEKKHKHVLETIKNLMAENSAVKNMFKETTYLSDRGREYQMYQMDKDGFTLLVMGYTGQKATEFKLRYIQAFNEMEQTLKNQSALRLPENNAEMVQVIQNVNKETNRRIDEVETTVDELKDRFGLPASQAKSLEQARKRHVVTLLGGFESNAYQHLSGKTFRQIGGDFKDYFEVPRYDALPLSKFDEGMSYIKAWQLPTNLALQVRDLNLQTELEVSEFV</sequence>
<name>C5RAA2_WEIPA</name>
<evidence type="ECO:0000313" key="3">
    <source>
        <dbReference type="EMBL" id="EER74956.1"/>
    </source>
</evidence>
<dbReference type="Pfam" id="PF10552">
    <property type="entry name" value="ORF6C"/>
    <property type="match status" value="1"/>
</dbReference>
<evidence type="ECO:0000256" key="1">
    <source>
        <dbReference type="SAM" id="Coils"/>
    </source>
</evidence>
<evidence type="ECO:0000313" key="4">
    <source>
        <dbReference type="Proteomes" id="UP000004528"/>
    </source>
</evidence>
<dbReference type="eggNOG" id="COG3646">
    <property type="taxonomic scope" value="Bacteria"/>
</dbReference>
<dbReference type="Proteomes" id="UP000004528">
    <property type="component" value="Unassembled WGS sequence"/>
</dbReference>
<accession>C5RAA2</accession>
<dbReference type="AlphaFoldDB" id="C5RAA2"/>
<gene>
    <name evidence="3" type="ORF">HMPREF0877_0897</name>
</gene>
<comment type="caution">
    <text evidence="3">The sequence shown here is derived from an EMBL/GenBank/DDBJ whole genome shotgun (WGS) entry which is preliminary data.</text>
</comment>
<dbReference type="EMBL" id="ACKU01000012">
    <property type="protein sequence ID" value="EER74956.1"/>
    <property type="molecule type" value="Genomic_DNA"/>
</dbReference>
<dbReference type="NCBIfam" id="TIGR02681">
    <property type="entry name" value="phage_pRha"/>
    <property type="match status" value="1"/>
</dbReference>
<evidence type="ECO:0000259" key="2">
    <source>
        <dbReference type="Pfam" id="PF10552"/>
    </source>
</evidence>
<dbReference type="STRING" id="585506.HMPREF0877_0897"/>
<dbReference type="Pfam" id="PF09669">
    <property type="entry name" value="Phage_pRha"/>
    <property type="match status" value="1"/>
</dbReference>
<organism evidence="3 4">
    <name type="scientific">Weissella paramesenteroides ATCC 33313</name>
    <dbReference type="NCBI Taxonomy" id="585506"/>
    <lineage>
        <taxon>Bacteria</taxon>
        <taxon>Bacillati</taxon>
        <taxon>Bacillota</taxon>
        <taxon>Bacilli</taxon>
        <taxon>Lactobacillales</taxon>
        <taxon>Lactobacillaceae</taxon>
        <taxon>Weissella</taxon>
    </lineage>
</organism>
<reference evidence="3 4" key="1">
    <citation type="submission" date="2009-04" db="EMBL/GenBank/DDBJ databases">
        <authorList>
            <person name="Qin X."/>
            <person name="Bachman B."/>
            <person name="Battles P."/>
            <person name="Bell A."/>
            <person name="Bess C."/>
            <person name="Bickham C."/>
            <person name="Chaboub L."/>
            <person name="Chen D."/>
            <person name="Coyle M."/>
            <person name="Deiros D.R."/>
            <person name="Dinh H."/>
            <person name="Forbes L."/>
            <person name="Fowler G."/>
            <person name="Francisco L."/>
            <person name="Fu Q."/>
            <person name="Gubbala S."/>
            <person name="Hale W."/>
            <person name="Han Y."/>
            <person name="Hemphill L."/>
            <person name="Highlander S.K."/>
            <person name="Hirani K."/>
            <person name="Hogues M."/>
            <person name="Jackson L."/>
            <person name="Jakkamsetti A."/>
            <person name="Javaid M."/>
            <person name="Jiang H."/>
            <person name="Korchina V."/>
            <person name="Kovar C."/>
            <person name="Lara F."/>
            <person name="Lee S."/>
            <person name="Mata R."/>
            <person name="Mathew T."/>
            <person name="Moen C."/>
            <person name="Morales K."/>
            <person name="Munidasa M."/>
            <person name="Nazareth L."/>
            <person name="Ngo R."/>
            <person name="Nguyen L."/>
            <person name="Okwuonu G."/>
            <person name="Ongeri F."/>
            <person name="Patil S."/>
            <person name="Petrosino J."/>
            <person name="Pham C."/>
            <person name="Pham P."/>
            <person name="Pu L.-L."/>
            <person name="Puazo M."/>
            <person name="Raj R."/>
            <person name="Reid J."/>
            <person name="Rouhana J."/>
            <person name="Saada N."/>
            <person name="Shang Y."/>
            <person name="Simmons D."/>
            <person name="Thornton R."/>
            <person name="Warren J."/>
            <person name="Weissenberger G."/>
            <person name="Zhang J."/>
            <person name="Zhang L."/>
            <person name="Zhou C."/>
            <person name="Zhu D."/>
            <person name="Muzny D."/>
            <person name="Worley K."/>
            <person name="Gibbs R."/>
        </authorList>
    </citation>
    <scope>NUCLEOTIDE SEQUENCE [LARGE SCALE GENOMIC DNA]</scope>
    <source>
        <strain evidence="3 4">ATCC 33313</strain>
    </source>
</reference>
<feature type="domain" description="ORF6C" evidence="2">
    <location>
        <begin position="125"/>
        <end position="229"/>
    </location>
</feature>
<protein>
    <submittedName>
        <fullName evidence="3">Phage regulatory protein, Rha family</fullName>
    </submittedName>
</protein>
<feature type="coiled-coil region" evidence="1">
    <location>
        <begin position="120"/>
        <end position="147"/>
    </location>
</feature>
<keyword evidence="4" id="KW-1185">Reference proteome</keyword>
<dbReference type="InterPro" id="IPR018878">
    <property type="entry name" value="ORF6C_dom"/>
</dbReference>